<feature type="binding site" evidence="5">
    <location>
        <begin position="89"/>
        <end position="96"/>
    </location>
    <ligand>
        <name>ATP</name>
        <dbReference type="ChEBI" id="CHEBI:30616"/>
    </ligand>
</feature>
<dbReference type="GO" id="GO:0003777">
    <property type="term" value="F:microtubule motor activity"/>
    <property type="evidence" value="ECO:0007669"/>
    <property type="project" value="InterPro"/>
</dbReference>
<dbReference type="Proteomes" id="UP001295684">
    <property type="component" value="Unassembled WGS sequence"/>
</dbReference>
<feature type="repeat" description="RCC1" evidence="4">
    <location>
        <begin position="1136"/>
        <end position="1192"/>
    </location>
</feature>
<dbReference type="SUPFAM" id="SSF50985">
    <property type="entry name" value="RCC1/BLIP-II"/>
    <property type="match status" value="2"/>
</dbReference>
<comment type="similarity">
    <text evidence="5">Belongs to the TRAFAC class myosin-kinesin ATPase superfamily. Kinesin family.</text>
</comment>
<sequence>MREQQRSQWITCNSKRLISIGITALRSKLIAICLKDIILVRIHLFFCSDFFIDDVFSESVTNKQVYNKFCKDLVLRVCDGYNGTIFAYGQTSSGKTHTMIGKKGDSVNLGVDSLAVQQLFDYAAENDSSKITVWVSYMEIYNEVINDLLDKDSTNLKIREDTSNSMGAYVEGLKSVQIQNYEEFMEVLDKGEKVRQYGQTKLSEKYTDVYSSRSHTIVRIMIQNKPNSANFVKGQDKNMHISYSVKYSILNLVDLAGSERLSDVGLGRTKETSHINTSLFVLSKVINCLAGKSKRYHIKLICSTHIPFRDSKLTQLLKNSLGGNSMTSVICTVSPNLAHLPLTVSTLEFAKRAKNIKVKARANEVIDDHDIVQNRVKAMEAMISKLERNIDQLNEEVSQHKQSNFDLKLQIRDYEDKMMMQEKKMTEDYKKQLKDVPQLQSIPAKVPDYISYSDIKDKCTKCDTEILNVLNLFKNSKEMINPSDSKRYCKRLDQIESFLKKHFIKCDGCQNDRTEVQCESKSVSTPQVQQCSTGCQTDESNHDDYMFFLNMIEGYLRQCLQNKEYKVVTKDYKIKDSQRFELYMDFFRAKVAIKNKIQTFIDRYEEAHTIKEEIEEYTIHVNECERQGKNTQNNPSLLKKKQGIVKLLTKWNAQKKAKEKDSKGQIMKTPNTLSTSIRGSLGSSQEIKSEEILNDSSYSSSTVKENSPSKALPRKDIIVRSSIKTRGQRSINLSTKRKDSVSNQSFKIKNTQVYSKKALGNLKSNENSFMNKRKIVQGLRPNQESSKLLKGDFKNFEVKEYSGSIPSPDIGKKREMSHPKAKLPVKLPSLENRPDKLIGNFMKNSDNDEFASTLCLQNSQDREINEDHLEDALIEELDDSCEDSDQDEQCFEYTIQRSEDHKIEIKESLKKRIKPNYVKKEYNTYMLGDNREGRCGTDQDSQFMKHPTKLKIPFKDIKLGYHHSSGISMEGIAYTWGSSSSGQLGQGEVINQRVPSLLALPLKKIKISGISCGWQHTLAVTASGYLYSWGQNINGQLGLGDFKDRNVPTLVEKSLSNPVDKVSAGHSHSAMIDNNSQLYTWGANPDSRLCKKTTYYKLSMKSKDVNKPARYKALENTRIVDVSCGHDHTLFCDDKGVVYASGDSSKGQLGDPYYHPEKAELPYFAHYFLANDEDRCIKVKAGDGFSVFLSLNGSVYTCGQGNYGRLGHENCVNLSKPAMIQYFKHKNVKIIDIDTCGRHTYAISNKKKLYAWGFGFYHQLPTSSREDQEEPTEISLPSKISSISCGYFHSAYILENSHVDLNNSY</sequence>
<proteinExistence type="inferred from homology"/>
<keyword evidence="2 6" id="KW-0175">Coiled coil</keyword>
<evidence type="ECO:0000256" key="5">
    <source>
        <dbReference type="PROSITE-ProRule" id="PRU00283"/>
    </source>
</evidence>
<dbReference type="GO" id="GO:0008017">
    <property type="term" value="F:microtubule binding"/>
    <property type="evidence" value="ECO:0007669"/>
    <property type="project" value="InterPro"/>
</dbReference>
<dbReference type="InterPro" id="IPR009091">
    <property type="entry name" value="RCC1/BLIP-II"/>
</dbReference>
<feature type="repeat" description="RCC1" evidence="4">
    <location>
        <begin position="1024"/>
        <end position="1075"/>
    </location>
</feature>
<feature type="repeat" description="RCC1" evidence="4">
    <location>
        <begin position="1076"/>
        <end position="1135"/>
    </location>
</feature>
<dbReference type="PANTHER" id="PTHR47968:SF75">
    <property type="entry name" value="CENTROMERE-ASSOCIATED PROTEIN E"/>
    <property type="match status" value="1"/>
</dbReference>
<keyword evidence="5" id="KW-0547">Nucleotide-binding</keyword>
<dbReference type="SMART" id="SM00129">
    <property type="entry name" value="KISc"/>
    <property type="match status" value="1"/>
</dbReference>
<dbReference type="InterPro" id="IPR058923">
    <property type="entry name" value="RCC1-like_dom"/>
</dbReference>
<feature type="domain" description="Kinesin motor" evidence="8">
    <location>
        <begin position="1"/>
        <end position="356"/>
    </location>
</feature>
<feature type="region of interest" description="Disordered" evidence="7">
    <location>
        <begin position="655"/>
        <end position="712"/>
    </location>
</feature>
<dbReference type="Gene3D" id="2.130.10.30">
    <property type="entry name" value="Regulator of chromosome condensation 1/beta-lactamase-inhibitor protein II"/>
    <property type="match status" value="2"/>
</dbReference>
<dbReference type="PROSITE" id="PS00626">
    <property type="entry name" value="RCC1_2"/>
    <property type="match status" value="2"/>
</dbReference>
<dbReference type="InterPro" id="IPR000408">
    <property type="entry name" value="Reg_chr_condens"/>
</dbReference>
<accession>A0AAD1Y3V3</accession>
<organism evidence="9 10">
    <name type="scientific">Euplotes crassus</name>
    <dbReference type="NCBI Taxonomy" id="5936"/>
    <lineage>
        <taxon>Eukaryota</taxon>
        <taxon>Sar</taxon>
        <taxon>Alveolata</taxon>
        <taxon>Ciliophora</taxon>
        <taxon>Intramacronucleata</taxon>
        <taxon>Spirotrichea</taxon>
        <taxon>Hypotrichia</taxon>
        <taxon>Euplotida</taxon>
        <taxon>Euplotidae</taxon>
        <taxon>Moneuplotes</taxon>
    </lineage>
</organism>
<evidence type="ECO:0000259" key="8">
    <source>
        <dbReference type="PROSITE" id="PS50067"/>
    </source>
</evidence>
<feature type="repeat" description="RCC1" evidence="4">
    <location>
        <begin position="971"/>
        <end position="1023"/>
    </location>
</feature>
<feature type="compositionally biased region" description="Polar residues" evidence="7">
    <location>
        <begin position="668"/>
        <end position="686"/>
    </location>
</feature>
<feature type="coiled-coil region" evidence="6">
    <location>
        <begin position="369"/>
        <end position="410"/>
    </location>
</feature>
<evidence type="ECO:0000256" key="3">
    <source>
        <dbReference type="ARBA" id="ARBA00023175"/>
    </source>
</evidence>
<evidence type="ECO:0000256" key="7">
    <source>
        <dbReference type="SAM" id="MobiDB-lite"/>
    </source>
</evidence>
<evidence type="ECO:0000313" key="10">
    <source>
        <dbReference type="Proteomes" id="UP001295684"/>
    </source>
</evidence>
<dbReference type="InterPro" id="IPR027417">
    <property type="entry name" value="P-loop_NTPase"/>
</dbReference>
<dbReference type="InterPro" id="IPR027640">
    <property type="entry name" value="Kinesin-like_fam"/>
</dbReference>
<dbReference type="Pfam" id="PF00415">
    <property type="entry name" value="RCC1"/>
    <property type="match status" value="1"/>
</dbReference>
<dbReference type="Pfam" id="PF00225">
    <property type="entry name" value="Kinesin"/>
    <property type="match status" value="1"/>
</dbReference>
<evidence type="ECO:0000256" key="2">
    <source>
        <dbReference type="ARBA" id="ARBA00023054"/>
    </source>
</evidence>
<feature type="repeat" description="RCC1" evidence="4">
    <location>
        <begin position="1193"/>
        <end position="1246"/>
    </location>
</feature>
<keyword evidence="1" id="KW-0677">Repeat</keyword>
<feature type="repeat" description="RCC1" evidence="4">
    <location>
        <begin position="1247"/>
        <end position="1296"/>
    </location>
</feature>
<keyword evidence="3 5" id="KW-0505">Motor protein</keyword>
<dbReference type="SUPFAM" id="SSF52540">
    <property type="entry name" value="P-loop containing nucleoside triphosphate hydrolases"/>
    <property type="match status" value="1"/>
</dbReference>
<feature type="compositionally biased region" description="Polar residues" evidence="7">
    <location>
        <begin position="694"/>
        <end position="709"/>
    </location>
</feature>
<keyword evidence="10" id="KW-1185">Reference proteome</keyword>
<dbReference type="GO" id="GO:0005524">
    <property type="term" value="F:ATP binding"/>
    <property type="evidence" value="ECO:0007669"/>
    <property type="project" value="UniProtKB-UniRule"/>
</dbReference>
<dbReference type="PANTHER" id="PTHR47968">
    <property type="entry name" value="CENTROMERE PROTEIN E"/>
    <property type="match status" value="1"/>
</dbReference>
<dbReference type="EMBL" id="CAMPGE010026623">
    <property type="protein sequence ID" value="CAI2384300.1"/>
    <property type="molecule type" value="Genomic_DNA"/>
</dbReference>
<comment type="caution">
    <text evidence="9">The sequence shown here is derived from an EMBL/GenBank/DDBJ whole genome shotgun (WGS) entry which is preliminary data.</text>
</comment>
<reference evidence="9" key="1">
    <citation type="submission" date="2023-07" db="EMBL/GenBank/DDBJ databases">
        <authorList>
            <consortium name="AG Swart"/>
            <person name="Singh M."/>
            <person name="Singh A."/>
            <person name="Seah K."/>
            <person name="Emmerich C."/>
        </authorList>
    </citation>
    <scope>NUCLEOTIDE SEQUENCE</scope>
    <source>
        <strain evidence="9">DP1</strain>
    </source>
</reference>
<evidence type="ECO:0000313" key="9">
    <source>
        <dbReference type="EMBL" id="CAI2384300.1"/>
    </source>
</evidence>
<evidence type="ECO:0000256" key="6">
    <source>
        <dbReference type="SAM" id="Coils"/>
    </source>
</evidence>
<keyword evidence="5" id="KW-0067">ATP-binding</keyword>
<dbReference type="PROSITE" id="PS50067">
    <property type="entry name" value="KINESIN_MOTOR_2"/>
    <property type="match status" value="1"/>
</dbReference>
<dbReference type="GO" id="GO:0007018">
    <property type="term" value="P:microtubule-based movement"/>
    <property type="evidence" value="ECO:0007669"/>
    <property type="project" value="InterPro"/>
</dbReference>
<dbReference type="InterPro" id="IPR036961">
    <property type="entry name" value="Kinesin_motor_dom_sf"/>
</dbReference>
<dbReference type="PROSITE" id="PS50012">
    <property type="entry name" value="RCC1_3"/>
    <property type="match status" value="6"/>
</dbReference>
<dbReference type="PRINTS" id="PR00380">
    <property type="entry name" value="KINESINHEAVY"/>
</dbReference>
<evidence type="ECO:0000256" key="1">
    <source>
        <dbReference type="ARBA" id="ARBA00022737"/>
    </source>
</evidence>
<dbReference type="Gene3D" id="3.40.850.10">
    <property type="entry name" value="Kinesin motor domain"/>
    <property type="match status" value="1"/>
</dbReference>
<dbReference type="InterPro" id="IPR001752">
    <property type="entry name" value="Kinesin_motor_dom"/>
</dbReference>
<protein>
    <recommendedName>
        <fullName evidence="8">Kinesin motor domain-containing protein</fullName>
    </recommendedName>
</protein>
<evidence type="ECO:0000256" key="4">
    <source>
        <dbReference type="PROSITE-ProRule" id="PRU00235"/>
    </source>
</evidence>
<dbReference type="Pfam" id="PF25390">
    <property type="entry name" value="WD40_RLD"/>
    <property type="match status" value="1"/>
</dbReference>
<gene>
    <name evidence="9" type="ORF">ECRASSUSDP1_LOCUS25825</name>
</gene>
<name>A0AAD1Y3V3_EUPCR</name>